<dbReference type="AlphaFoldDB" id="A0A1M2VFM8"/>
<dbReference type="OrthoDB" id="10622189at2759"/>
<reference evidence="1 2" key="1">
    <citation type="submission" date="2016-10" db="EMBL/GenBank/DDBJ databases">
        <title>Genome sequence of the basidiomycete white-rot fungus Trametes pubescens.</title>
        <authorList>
            <person name="Makela M.R."/>
            <person name="Granchi Z."/>
            <person name="Peng M."/>
            <person name="De Vries R.P."/>
            <person name="Grigoriev I."/>
            <person name="Riley R."/>
            <person name="Hilden K."/>
        </authorList>
    </citation>
    <scope>NUCLEOTIDE SEQUENCE [LARGE SCALE GENOMIC DNA]</scope>
    <source>
        <strain evidence="1 2">FBCC735</strain>
    </source>
</reference>
<dbReference type="EMBL" id="MNAD01001319">
    <property type="protein sequence ID" value="OJT06343.1"/>
    <property type="molecule type" value="Genomic_DNA"/>
</dbReference>
<dbReference type="Proteomes" id="UP000184267">
    <property type="component" value="Unassembled WGS sequence"/>
</dbReference>
<sequence length="218" mass="24114">MDIRNSILDAPPSRRSGYYIIADGQRSGLWILLDTFVASQAIAPSLQALHQSLPLRHVAAARLAFDHRRMALLPPLVSSMPSLTTLVLRCPRTATEGDERAMLSTVVATLRAATAPLLVSLAIDAAFAVPAGALDPLVRMTQARAAAGCALRELAVCAPGLSEEDLRLSRAFVPVVRVEEAAGVLWCLRTDDRWRIKNDYWRMYDENEIFQRFPPHWD</sequence>
<evidence type="ECO:0000313" key="2">
    <source>
        <dbReference type="Proteomes" id="UP000184267"/>
    </source>
</evidence>
<protein>
    <submittedName>
        <fullName evidence="1">Uncharacterized protein</fullName>
    </submittedName>
</protein>
<gene>
    <name evidence="1" type="ORF">TRAPUB_2805</name>
</gene>
<comment type="caution">
    <text evidence="1">The sequence shown here is derived from an EMBL/GenBank/DDBJ whole genome shotgun (WGS) entry which is preliminary data.</text>
</comment>
<accession>A0A1M2VFM8</accession>
<organism evidence="1 2">
    <name type="scientific">Trametes pubescens</name>
    <name type="common">White-rot fungus</name>
    <dbReference type="NCBI Taxonomy" id="154538"/>
    <lineage>
        <taxon>Eukaryota</taxon>
        <taxon>Fungi</taxon>
        <taxon>Dikarya</taxon>
        <taxon>Basidiomycota</taxon>
        <taxon>Agaricomycotina</taxon>
        <taxon>Agaricomycetes</taxon>
        <taxon>Polyporales</taxon>
        <taxon>Polyporaceae</taxon>
        <taxon>Trametes</taxon>
    </lineage>
</organism>
<name>A0A1M2VFM8_TRAPU</name>
<evidence type="ECO:0000313" key="1">
    <source>
        <dbReference type="EMBL" id="OJT06343.1"/>
    </source>
</evidence>
<keyword evidence="2" id="KW-1185">Reference proteome</keyword>
<proteinExistence type="predicted"/>